<dbReference type="SMART" id="SM00256">
    <property type="entry name" value="FBOX"/>
    <property type="match status" value="1"/>
</dbReference>
<dbReference type="InterPro" id="IPR036047">
    <property type="entry name" value="F-box-like_dom_sf"/>
</dbReference>
<organism evidence="1 2">
    <name type="scientific">Pristionchus pacificus</name>
    <name type="common">Parasitic nematode worm</name>
    <dbReference type="NCBI Taxonomy" id="54126"/>
    <lineage>
        <taxon>Eukaryota</taxon>
        <taxon>Metazoa</taxon>
        <taxon>Ecdysozoa</taxon>
        <taxon>Nematoda</taxon>
        <taxon>Chromadorea</taxon>
        <taxon>Rhabditida</taxon>
        <taxon>Rhabditina</taxon>
        <taxon>Diplogasteromorpha</taxon>
        <taxon>Diplogasteroidea</taxon>
        <taxon>Neodiplogasteridae</taxon>
        <taxon>Pristionchus</taxon>
    </lineage>
</organism>
<sequence length="346" mass="39952">MPATTNKFRMVKNSIKAAAVKTIRPKRNKDNSTTILSLPQEMLREIIKEMSPQDRAPLGLVCRQIRCADLEVPREFERIDMRWDEKEQWIMPSKMDCRILGSNERPIQATPHILSFFGRAKADALCIMYEKDAEDPKADFEVITSLCEPMAFDKLRVRWCNTAIHADKFISGLLANRDSANVQLALTFHFARATTVPNIPSSRKLLMKLPKLKSFRLQWMGWSRLASAILDDSTLLHIVSNTDHAELDLAEFTAQGLLDSFEVVCKSNFSKKYVKLYLSKCWSKGVKEIMQRFQIHFTGMMTEYRHVDRERQAVLIISGRAYDDKVCFQMCKSDQNENATFDIIQW</sequence>
<dbReference type="InterPro" id="IPR001810">
    <property type="entry name" value="F-box_dom"/>
</dbReference>
<dbReference type="SUPFAM" id="SSF81383">
    <property type="entry name" value="F-box domain"/>
    <property type="match status" value="1"/>
</dbReference>
<keyword evidence="2" id="KW-1185">Reference proteome</keyword>
<dbReference type="PROSITE" id="PS50181">
    <property type="entry name" value="FBOX"/>
    <property type="match status" value="1"/>
</dbReference>
<dbReference type="Pfam" id="PF00646">
    <property type="entry name" value="F-box"/>
    <property type="match status" value="1"/>
</dbReference>
<protein>
    <submittedName>
        <fullName evidence="1">F-box domain-containing protein</fullName>
    </submittedName>
</protein>
<reference evidence="2" key="1">
    <citation type="journal article" date="2008" name="Nat. Genet.">
        <title>The Pristionchus pacificus genome provides a unique perspective on nematode lifestyle and parasitism.</title>
        <authorList>
            <person name="Dieterich C."/>
            <person name="Clifton S.W."/>
            <person name="Schuster L.N."/>
            <person name="Chinwalla A."/>
            <person name="Delehaunty K."/>
            <person name="Dinkelacker I."/>
            <person name="Fulton L."/>
            <person name="Fulton R."/>
            <person name="Godfrey J."/>
            <person name="Minx P."/>
            <person name="Mitreva M."/>
            <person name="Roeseler W."/>
            <person name="Tian H."/>
            <person name="Witte H."/>
            <person name="Yang S.P."/>
            <person name="Wilson R.K."/>
            <person name="Sommer R.J."/>
        </authorList>
    </citation>
    <scope>NUCLEOTIDE SEQUENCE [LARGE SCALE GENOMIC DNA]</scope>
    <source>
        <strain evidence="2">PS312</strain>
    </source>
</reference>
<accession>A0A8R1UMZ0</accession>
<dbReference type="AlphaFoldDB" id="A0A2A6C7Y1"/>
<name>A0A2A6C7Y1_PRIPA</name>
<evidence type="ECO:0000313" key="1">
    <source>
        <dbReference type="EnsemblMetazoa" id="PPA34727.1"/>
    </source>
</evidence>
<dbReference type="Proteomes" id="UP000005239">
    <property type="component" value="Unassembled WGS sequence"/>
</dbReference>
<reference evidence="1" key="2">
    <citation type="submission" date="2022-06" db="UniProtKB">
        <authorList>
            <consortium name="EnsemblMetazoa"/>
        </authorList>
    </citation>
    <scope>IDENTIFICATION</scope>
    <source>
        <strain evidence="1">PS312</strain>
    </source>
</reference>
<gene>
    <name evidence="1" type="primary">WBGene00273096</name>
</gene>
<evidence type="ECO:0000313" key="2">
    <source>
        <dbReference type="Proteomes" id="UP000005239"/>
    </source>
</evidence>
<accession>A0A2A6C7Y1</accession>
<proteinExistence type="predicted"/>
<dbReference type="EnsemblMetazoa" id="PPA34727.1">
    <property type="protein sequence ID" value="PPA34727.1"/>
    <property type="gene ID" value="WBGene00273096"/>
</dbReference>